<feature type="transmembrane region" description="Helical" evidence="1">
    <location>
        <begin position="12"/>
        <end position="28"/>
    </location>
</feature>
<dbReference type="AlphaFoldDB" id="A0A1M6EZE6"/>
<dbReference type="Proteomes" id="UP000593605">
    <property type="component" value="Chromosome"/>
</dbReference>
<dbReference type="SUPFAM" id="SSF53300">
    <property type="entry name" value="vWA-like"/>
    <property type="match status" value="1"/>
</dbReference>
<dbReference type="Proteomes" id="UP000184335">
    <property type="component" value="Unassembled WGS sequence"/>
</dbReference>
<evidence type="ECO:0000256" key="1">
    <source>
        <dbReference type="SAM" id="Phobius"/>
    </source>
</evidence>
<dbReference type="EMBL" id="FQYI01000006">
    <property type="protein sequence ID" value="SHI90759.1"/>
    <property type="molecule type" value="Genomic_DNA"/>
</dbReference>
<keyword evidence="1" id="KW-0472">Membrane</keyword>
<sequence>MNFYIDNYRYLLLLLVPALAGLLLLRFIRWRKAKQDAFAEPRFREAIFGKAGRFRKLFPMLYLAALLFLIFSIIDFLAGSEEAIAKQKVNNLVFALDLSNSMNAEDVEPSRLAQARNIITNSLDKFQNDRVGIVVFAGQAASVMPLTTDFAAAENYISAMETSVLKVQGTDFLQAVKTAAEKFKKIPPGARQVILISDGEDNEGNDAEAAKLAKKEGIKIIAVGIGTEEGAPVPEYLYGQLMGYKTDMNGNTVISRRAVSALKEMAAATGGEYIDGNDMEQAVQKLAAEVAKQSSDSSIMVKSQNPVHYYQYFLGVSLLLFFVLYLTNPKRDLNF</sequence>
<accession>A0A1M6EZE6</accession>
<feature type="transmembrane region" description="Helical" evidence="1">
    <location>
        <begin position="60"/>
        <end position="78"/>
    </location>
</feature>
<dbReference type="InterPro" id="IPR002035">
    <property type="entry name" value="VWF_A"/>
</dbReference>
<reference evidence="4 5" key="1">
    <citation type="submission" date="2016-11" db="EMBL/GenBank/DDBJ databases">
        <authorList>
            <person name="Jaros S."/>
            <person name="Januszkiewicz K."/>
            <person name="Wedrychowicz H."/>
        </authorList>
    </citation>
    <scope>NUCLEOTIDE SEQUENCE [LARGE SCALE GENOMIC DNA]</scope>
    <source>
        <strain evidence="4 5">DSM 25479</strain>
    </source>
</reference>
<dbReference type="OrthoDB" id="6206554at2"/>
<reference evidence="3 6" key="2">
    <citation type="submission" date="2020-10" db="EMBL/GenBank/DDBJ databases">
        <title>Complete genome of Cruoricapor ignavus strain M1214 isolated from the blood culture of a febrile patient.</title>
        <authorList>
            <person name="Guglielmino C.J.D."/>
        </authorList>
    </citation>
    <scope>NUCLEOTIDE SEQUENCE [LARGE SCALE GENOMIC DNA]</scope>
    <source>
        <strain evidence="3 6">M1214</strain>
    </source>
</reference>
<dbReference type="STRING" id="1118202.SAMN05443429_10647"/>
<evidence type="ECO:0000313" key="6">
    <source>
        <dbReference type="Proteomes" id="UP000593605"/>
    </source>
</evidence>
<evidence type="ECO:0000259" key="2">
    <source>
        <dbReference type="PROSITE" id="PS50234"/>
    </source>
</evidence>
<dbReference type="InterPro" id="IPR036465">
    <property type="entry name" value="vWFA_dom_sf"/>
</dbReference>
<dbReference type="EMBL" id="CP063145">
    <property type="protein sequence ID" value="QOR73687.1"/>
    <property type="molecule type" value="Genomic_DNA"/>
</dbReference>
<evidence type="ECO:0000313" key="5">
    <source>
        <dbReference type="Proteomes" id="UP000184335"/>
    </source>
</evidence>
<name>A0A1M6EZE6_9FLAO</name>
<dbReference type="Gene3D" id="3.40.50.410">
    <property type="entry name" value="von Willebrand factor, type A domain"/>
    <property type="match status" value="1"/>
</dbReference>
<dbReference type="Pfam" id="PF13519">
    <property type="entry name" value="VWA_2"/>
    <property type="match status" value="1"/>
</dbReference>
<keyword evidence="5" id="KW-1185">Reference proteome</keyword>
<dbReference type="PROSITE" id="PS50234">
    <property type="entry name" value="VWFA"/>
    <property type="match status" value="1"/>
</dbReference>
<feature type="transmembrane region" description="Helical" evidence="1">
    <location>
        <begin position="309"/>
        <end position="327"/>
    </location>
</feature>
<gene>
    <name evidence="3" type="ORF">IMZ16_09265</name>
    <name evidence="4" type="ORF">SAMN05443429_10647</name>
</gene>
<dbReference type="InterPro" id="IPR050768">
    <property type="entry name" value="UPF0353/GerABKA_families"/>
</dbReference>
<dbReference type="RefSeq" id="WP_073179633.1">
    <property type="nucleotide sequence ID" value="NZ_CP063145.1"/>
</dbReference>
<protein>
    <submittedName>
        <fullName evidence="4">Ca-activated chloride channel family protein</fullName>
    </submittedName>
    <submittedName>
        <fullName evidence="3">VWA domain-containing protein</fullName>
    </submittedName>
</protein>
<dbReference type="PANTHER" id="PTHR22550:SF14">
    <property type="entry name" value="VWFA DOMAIN-CONTAINING PROTEIN"/>
    <property type="match status" value="1"/>
</dbReference>
<dbReference type="PANTHER" id="PTHR22550">
    <property type="entry name" value="SPORE GERMINATION PROTEIN"/>
    <property type="match status" value="1"/>
</dbReference>
<dbReference type="KEGG" id="civ:IMZ16_09265"/>
<dbReference type="SMART" id="SM00327">
    <property type="entry name" value="VWA"/>
    <property type="match status" value="1"/>
</dbReference>
<proteinExistence type="predicted"/>
<evidence type="ECO:0000313" key="4">
    <source>
        <dbReference type="EMBL" id="SHI90759.1"/>
    </source>
</evidence>
<organism evidence="4 5">
    <name type="scientific">Cruoricaptor ignavus</name>
    <dbReference type="NCBI Taxonomy" id="1118202"/>
    <lineage>
        <taxon>Bacteria</taxon>
        <taxon>Pseudomonadati</taxon>
        <taxon>Bacteroidota</taxon>
        <taxon>Flavobacteriia</taxon>
        <taxon>Flavobacteriales</taxon>
        <taxon>Weeksellaceae</taxon>
        <taxon>Cruoricaptor</taxon>
    </lineage>
</organism>
<evidence type="ECO:0000313" key="3">
    <source>
        <dbReference type="EMBL" id="QOR73687.1"/>
    </source>
</evidence>
<keyword evidence="1" id="KW-1133">Transmembrane helix</keyword>
<keyword evidence="1" id="KW-0812">Transmembrane</keyword>
<feature type="domain" description="VWFA" evidence="2">
    <location>
        <begin position="91"/>
        <end position="290"/>
    </location>
</feature>